<protein>
    <recommendedName>
        <fullName evidence="1">LarA-like N-terminal domain-containing protein</fullName>
    </recommendedName>
</protein>
<sequence>MLEGLPRAGRILLVPPDITRCYSYGGVITSYLYHRLSMEAEVRVMPAVGTHRAMSRGEQIRFFGEARPSRHLYRRVQAGL</sequence>
<keyword evidence="3" id="KW-1185">Reference proteome</keyword>
<evidence type="ECO:0000313" key="2">
    <source>
        <dbReference type="EMBL" id="SQB10405.1"/>
    </source>
</evidence>
<proteinExistence type="predicted"/>
<dbReference type="GO" id="GO:0050043">
    <property type="term" value="F:lactate racemase activity"/>
    <property type="evidence" value="ECO:0007669"/>
    <property type="project" value="InterPro"/>
</dbReference>
<dbReference type="Pfam" id="PF09861">
    <property type="entry name" value="Lar_N"/>
    <property type="match status" value="1"/>
</dbReference>
<name>A0A2X2UEK8_9FIRM</name>
<dbReference type="Gene3D" id="3.40.50.11440">
    <property type="match status" value="1"/>
</dbReference>
<dbReference type="InterPro" id="IPR018657">
    <property type="entry name" value="LarA-like_N"/>
</dbReference>
<evidence type="ECO:0000313" key="3">
    <source>
        <dbReference type="Proteomes" id="UP000251853"/>
    </source>
</evidence>
<dbReference type="EMBL" id="UAVW01000004">
    <property type="protein sequence ID" value="SQB10405.1"/>
    <property type="molecule type" value="Genomic_DNA"/>
</dbReference>
<gene>
    <name evidence="2" type="ORF">NCTC11224_01726</name>
</gene>
<evidence type="ECO:0000259" key="1">
    <source>
        <dbReference type="Pfam" id="PF09861"/>
    </source>
</evidence>
<dbReference type="AlphaFoldDB" id="A0A2X2UEK8"/>
<reference evidence="2 3" key="1">
    <citation type="submission" date="2018-06" db="EMBL/GenBank/DDBJ databases">
        <authorList>
            <consortium name="Pathogen Informatics"/>
            <person name="Doyle S."/>
        </authorList>
    </citation>
    <scope>NUCLEOTIDE SEQUENCE [LARGE SCALE GENOMIC DNA]</scope>
    <source>
        <strain evidence="2 3">NCTC11224</strain>
    </source>
</reference>
<feature type="domain" description="LarA-like N-terminal" evidence="1">
    <location>
        <begin position="8"/>
        <end position="66"/>
    </location>
</feature>
<organism evidence="2 3">
    <name type="scientific">Enterocloster clostridioformis</name>
    <dbReference type="NCBI Taxonomy" id="1531"/>
    <lineage>
        <taxon>Bacteria</taxon>
        <taxon>Bacillati</taxon>
        <taxon>Bacillota</taxon>
        <taxon>Clostridia</taxon>
        <taxon>Lachnospirales</taxon>
        <taxon>Lachnospiraceae</taxon>
        <taxon>Enterocloster</taxon>
    </lineage>
</organism>
<dbReference type="Proteomes" id="UP000251853">
    <property type="component" value="Unassembled WGS sequence"/>
</dbReference>
<accession>A0A2X2UEK8</accession>